<dbReference type="PANTHER" id="PTHR10772:SF58">
    <property type="entry name" value="CO-CHAPERONIN GROES"/>
    <property type="match status" value="1"/>
</dbReference>
<dbReference type="SMART" id="SM00883">
    <property type="entry name" value="Cpn10"/>
    <property type="match status" value="1"/>
</dbReference>
<keyword evidence="3" id="KW-0963">Cytoplasm</keyword>
<dbReference type="InterPro" id="IPR037124">
    <property type="entry name" value="Chaperonin_GroES_sf"/>
</dbReference>
<dbReference type="SUPFAM" id="SSF50129">
    <property type="entry name" value="GroES-like"/>
    <property type="match status" value="1"/>
</dbReference>
<evidence type="ECO:0000256" key="4">
    <source>
        <dbReference type="RuleBase" id="RU000535"/>
    </source>
</evidence>
<dbReference type="GO" id="GO:0005737">
    <property type="term" value="C:cytoplasm"/>
    <property type="evidence" value="ECO:0007669"/>
    <property type="project" value="UniProtKB-SubCell"/>
</dbReference>
<dbReference type="GO" id="GO:0051087">
    <property type="term" value="F:protein-folding chaperone binding"/>
    <property type="evidence" value="ECO:0007669"/>
    <property type="project" value="TreeGrafter"/>
</dbReference>
<dbReference type="GO" id="GO:0046872">
    <property type="term" value="F:metal ion binding"/>
    <property type="evidence" value="ECO:0007669"/>
    <property type="project" value="TreeGrafter"/>
</dbReference>
<dbReference type="GO" id="GO:0051082">
    <property type="term" value="F:unfolded protein binding"/>
    <property type="evidence" value="ECO:0007669"/>
    <property type="project" value="TreeGrafter"/>
</dbReference>
<organism evidence="5 6">
    <name type="scientific">Candidatus Falkowbacteria bacterium RIFOXYD2_FULL_34_120</name>
    <dbReference type="NCBI Taxonomy" id="1798007"/>
    <lineage>
        <taxon>Bacteria</taxon>
        <taxon>Candidatus Falkowiibacteriota</taxon>
    </lineage>
</organism>
<dbReference type="FunFam" id="2.30.33.40:FF:000001">
    <property type="entry name" value="10 kDa chaperonin"/>
    <property type="match status" value="1"/>
</dbReference>
<dbReference type="Gene3D" id="2.30.33.40">
    <property type="entry name" value="GroES chaperonin"/>
    <property type="match status" value="1"/>
</dbReference>
<dbReference type="NCBIfam" id="NF001533">
    <property type="entry name" value="PRK00364.2-4"/>
    <property type="match status" value="1"/>
</dbReference>
<comment type="caution">
    <text evidence="5">The sequence shown here is derived from an EMBL/GenBank/DDBJ whole genome shotgun (WGS) entry which is preliminary data.</text>
</comment>
<evidence type="ECO:0000256" key="1">
    <source>
        <dbReference type="ARBA" id="ARBA00006975"/>
    </source>
</evidence>
<comment type="similarity">
    <text evidence="1 3 4">Belongs to the GroES chaperonin family.</text>
</comment>
<protein>
    <recommendedName>
        <fullName evidence="3">Co-chaperonin GroES</fullName>
    </recommendedName>
    <alternativeName>
        <fullName evidence="3">10 kDa chaperonin</fullName>
    </alternativeName>
    <alternativeName>
        <fullName evidence="3">Chaperonin-10</fullName>
        <shortName evidence="3">Cpn10</shortName>
    </alternativeName>
</protein>
<reference evidence="5 6" key="1">
    <citation type="journal article" date="2016" name="Nat. Commun.">
        <title>Thousands of microbial genomes shed light on interconnected biogeochemical processes in an aquifer system.</title>
        <authorList>
            <person name="Anantharaman K."/>
            <person name="Brown C.T."/>
            <person name="Hug L.A."/>
            <person name="Sharon I."/>
            <person name="Castelle C.J."/>
            <person name="Probst A.J."/>
            <person name="Thomas B.C."/>
            <person name="Singh A."/>
            <person name="Wilkins M.J."/>
            <person name="Karaoz U."/>
            <person name="Brodie E.L."/>
            <person name="Williams K.H."/>
            <person name="Hubbard S.S."/>
            <person name="Banfield J.F."/>
        </authorList>
    </citation>
    <scope>NUCLEOTIDE SEQUENCE [LARGE SCALE GENOMIC DNA]</scope>
</reference>
<evidence type="ECO:0000256" key="2">
    <source>
        <dbReference type="ARBA" id="ARBA00023186"/>
    </source>
</evidence>
<dbReference type="Proteomes" id="UP000177579">
    <property type="component" value="Unassembled WGS sequence"/>
</dbReference>
<dbReference type="AlphaFoldDB" id="A0A1F5TSJ2"/>
<dbReference type="NCBIfam" id="NF001531">
    <property type="entry name" value="PRK00364.2-2"/>
    <property type="match status" value="1"/>
</dbReference>
<name>A0A1F5TSJ2_9BACT</name>
<evidence type="ECO:0000256" key="3">
    <source>
        <dbReference type="HAMAP-Rule" id="MF_00580"/>
    </source>
</evidence>
<dbReference type="HAMAP" id="MF_00580">
    <property type="entry name" value="CH10"/>
    <property type="match status" value="1"/>
</dbReference>
<dbReference type="GO" id="GO:0005524">
    <property type="term" value="F:ATP binding"/>
    <property type="evidence" value="ECO:0007669"/>
    <property type="project" value="InterPro"/>
</dbReference>
<dbReference type="CDD" id="cd00320">
    <property type="entry name" value="cpn10"/>
    <property type="match status" value="1"/>
</dbReference>
<dbReference type="InterPro" id="IPR020818">
    <property type="entry name" value="Chaperonin_GroES"/>
</dbReference>
<gene>
    <name evidence="3" type="primary">groES</name>
    <name evidence="3" type="synonym">groS</name>
    <name evidence="5" type="ORF">A2531_04855</name>
</gene>
<dbReference type="PANTHER" id="PTHR10772">
    <property type="entry name" value="10 KDA HEAT SHOCK PROTEIN"/>
    <property type="match status" value="1"/>
</dbReference>
<dbReference type="Pfam" id="PF00166">
    <property type="entry name" value="Cpn10"/>
    <property type="match status" value="1"/>
</dbReference>
<evidence type="ECO:0000313" key="5">
    <source>
        <dbReference type="EMBL" id="OGF41932.1"/>
    </source>
</evidence>
<proteinExistence type="inferred from homology"/>
<dbReference type="PRINTS" id="PR00297">
    <property type="entry name" value="CHAPERONIN10"/>
</dbReference>
<evidence type="ECO:0000313" key="6">
    <source>
        <dbReference type="Proteomes" id="UP000177579"/>
    </source>
</evidence>
<accession>A0A1F5TSJ2</accession>
<keyword evidence="2 3" id="KW-0143">Chaperone</keyword>
<dbReference type="EMBL" id="MFGO01000001">
    <property type="protein sequence ID" value="OGF41932.1"/>
    <property type="molecule type" value="Genomic_DNA"/>
</dbReference>
<dbReference type="InterPro" id="IPR011032">
    <property type="entry name" value="GroES-like_sf"/>
</dbReference>
<comment type="subunit">
    <text evidence="3">Heptamer of 7 subunits arranged in a ring. Interacts with the chaperonin GroEL.</text>
</comment>
<dbReference type="GO" id="GO:0044183">
    <property type="term" value="F:protein folding chaperone"/>
    <property type="evidence" value="ECO:0007669"/>
    <property type="project" value="InterPro"/>
</dbReference>
<sequence>MIKPIHSNVVVKPIIEDNVTASGIILPDTIDKERPERGEVIAVGDGKVLDNGQKAPMSVKKGDIVMFKKYSPDEIKVDGEELLIISESDILAILG</sequence>
<comment type="function">
    <text evidence="3 4">Together with the chaperonin GroEL, plays an essential role in assisting protein folding. The GroEL-GroES system forms a nano-cage that allows encapsulation of the non-native substrate proteins and provides a physical environment optimized to promote and accelerate protein folding. GroES binds to the apical surface of the GroEL ring, thereby capping the opening of the GroEL channel.</text>
</comment>
<comment type="subcellular location">
    <subcellularLocation>
        <location evidence="3">Cytoplasm</location>
    </subcellularLocation>
</comment>